<dbReference type="STRING" id="1122930.SAMN02745168_1951"/>
<keyword evidence="10" id="KW-0511">Multifunctional enzyme</keyword>
<dbReference type="GO" id="GO:0003906">
    <property type="term" value="F:DNA-(apurinic or apyrimidinic site) endonuclease activity"/>
    <property type="evidence" value="ECO:0007669"/>
    <property type="project" value="InterPro"/>
</dbReference>
<evidence type="ECO:0000313" key="14">
    <source>
        <dbReference type="EMBL" id="SMC64178.1"/>
    </source>
</evidence>
<dbReference type="InterPro" id="IPR000214">
    <property type="entry name" value="Znf_DNA_glyclase/AP_lyase"/>
</dbReference>
<dbReference type="PANTHER" id="PTHR22993:SF9">
    <property type="entry name" value="FORMAMIDOPYRIMIDINE-DNA GLYCOSYLASE"/>
    <property type="match status" value="1"/>
</dbReference>
<dbReference type="InterPro" id="IPR015886">
    <property type="entry name" value="H2TH_FPG"/>
</dbReference>
<dbReference type="SUPFAM" id="SSF81624">
    <property type="entry name" value="N-terminal domain of MutM-like DNA repair proteins"/>
    <property type="match status" value="1"/>
</dbReference>
<evidence type="ECO:0000256" key="5">
    <source>
        <dbReference type="ARBA" id="ARBA00022801"/>
    </source>
</evidence>
<comment type="similarity">
    <text evidence="1">Belongs to the FPG family.</text>
</comment>
<keyword evidence="4 12" id="KW-0863">Zinc-finger</keyword>
<keyword evidence="15" id="KW-1185">Reference proteome</keyword>
<sequence>MLEIPESVNLARQLNDTVRGRTIQRAAANASPHKFAFYHEDPAGYGALLTGQTIGESFGRGAMVEMQAGDRRLVFGDGANLRYYENGKEAPNKHQLFLELEGGSALVCTVQMYGAVLAFLEGQCESRYYLAAREKPQPLSGAFDRAYFDALRGKGWEKLSAKAFLATEQRVPGLGNGVLQDILFHAGIHPKRKMGTLSEKEWDGLFRLLKETLAEMTRLGGRDTERDLFGRPGGYKTLLSKNTVGKPCPVCKAEIQKAAYMGGTVYWCPVCQPLEDK</sequence>
<organism evidence="14 15">
    <name type="scientific">Papillibacter cinnamivorans DSM 12816</name>
    <dbReference type="NCBI Taxonomy" id="1122930"/>
    <lineage>
        <taxon>Bacteria</taxon>
        <taxon>Bacillati</taxon>
        <taxon>Bacillota</taxon>
        <taxon>Clostridia</taxon>
        <taxon>Eubacteriales</taxon>
        <taxon>Oscillospiraceae</taxon>
        <taxon>Papillibacter</taxon>
    </lineage>
</organism>
<keyword evidence="2" id="KW-0479">Metal-binding</keyword>
<reference evidence="14 15" key="1">
    <citation type="submission" date="2017-04" db="EMBL/GenBank/DDBJ databases">
        <authorList>
            <person name="Afonso C.L."/>
            <person name="Miller P.J."/>
            <person name="Scott M.A."/>
            <person name="Spackman E."/>
            <person name="Goraichik I."/>
            <person name="Dimitrov K.M."/>
            <person name="Suarez D.L."/>
            <person name="Swayne D.E."/>
        </authorList>
    </citation>
    <scope>NUCLEOTIDE SEQUENCE [LARGE SCALE GENOMIC DNA]</scope>
    <source>
        <strain evidence="14 15">DSM 12816</strain>
    </source>
</reference>
<protein>
    <submittedName>
        <fullName evidence="14">Formamidopyrimidine-DNA glycosylase</fullName>
    </submittedName>
</protein>
<evidence type="ECO:0000256" key="12">
    <source>
        <dbReference type="PROSITE-ProRule" id="PRU00391"/>
    </source>
</evidence>
<evidence type="ECO:0000256" key="7">
    <source>
        <dbReference type="ARBA" id="ARBA00023125"/>
    </source>
</evidence>
<dbReference type="RefSeq" id="WP_084234626.1">
    <property type="nucleotide sequence ID" value="NZ_FWXW01000004.1"/>
</dbReference>
<dbReference type="SUPFAM" id="SSF57716">
    <property type="entry name" value="Glucocorticoid receptor-like (DNA-binding domain)"/>
    <property type="match status" value="1"/>
</dbReference>
<evidence type="ECO:0000256" key="6">
    <source>
        <dbReference type="ARBA" id="ARBA00022833"/>
    </source>
</evidence>
<evidence type="ECO:0000256" key="4">
    <source>
        <dbReference type="ARBA" id="ARBA00022771"/>
    </source>
</evidence>
<dbReference type="PROSITE" id="PS51066">
    <property type="entry name" value="ZF_FPG_2"/>
    <property type="match status" value="1"/>
</dbReference>
<evidence type="ECO:0000259" key="13">
    <source>
        <dbReference type="PROSITE" id="PS51066"/>
    </source>
</evidence>
<dbReference type="GO" id="GO:0008270">
    <property type="term" value="F:zinc ion binding"/>
    <property type="evidence" value="ECO:0007669"/>
    <property type="project" value="UniProtKB-KW"/>
</dbReference>
<accession>A0A1W2AVF7</accession>
<dbReference type="OrthoDB" id="9800855at2"/>
<evidence type="ECO:0000256" key="9">
    <source>
        <dbReference type="ARBA" id="ARBA00023239"/>
    </source>
</evidence>
<evidence type="ECO:0000313" key="15">
    <source>
        <dbReference type="Proteomes" id="UP000192790"/>
    </source>
</evidence>
<keyword evidence="3" id="KW-0227">DNA damage</keyword>
<keyword evidence="5" id="KW-0378">Hydrolase</keyword>
<keyword evidence="11" id="KW-0326">Glycosidase</keyword>
<dbReference type="SMART" id="SM01232">
    <property type="entry name" value="H2TH"/>
    <property type="match status" value="1"/>
</dbReference>
<evidence type="ECO:0000256" key="10">
    <source>
        <dbReference type="ARBA" id="ARBA00023268"/>
    </source>
</evidence>
<name>A0A1W2AVF7_9FIRM</name>
<dbReference type="AlphaFoldDB" id="A0A1W2AVF7"/>
<dbReference type="PANTHER" id="PTHR22993">
    <property type="entry name" value="FORMAMIDOPYRIMIDINE-DNA GLYCOSYLASE"/>
    <property type="match status" value="1"/>
</dbReference>
<keyword evidence="9" id="KW-0456">Lyase</keyword>
<dbReference type="GO" id="GO:0016829">
    <property type="term" value="F:lyase activity"/>
    <property type="evidence" value="ECO:0007669"/>
    <property type="project" value="UniProtKB-KW"/>
</dbReference>
<keyword evidence="8" id="KW-0234">DNA repair</keyword>
<keyword evidence="6" id="KW-0862">Zinc</keyword>
<dbReference type="Gene3D" id="1.10.8.50">
    <property type="match status" value="1"/>
</dbReference>
<proteinExistence type="inferred from homology"/>
<feature type="domain" description="FPG-type" evidence="13">
    <location>
        <begin position="227"/>
        <end position="273"/>
    </location>
</feature>
<dbReference type="GO" id="GO:0006284">
    <property type="term" value="P:base-excision repair"/>
    <property type="evidence" value="ECO:0007669"/>
    <property type="project" value="InterPro"/>
</dbReference>
<evidence type="ECO:0000256" key="11">
    <source>
        <dbReference type="ARBA" id="ARBA00023295"/>
    </source>
</evidence>
<keyword evidence="7" id="KW-0238">DNA-binding</keyword>
<dbReference type="Proteomes" id="UP000192790">
    <property type="component" value="Unassembled WGS sequence"/>
</dbReference>
<dbReference type="SUPFAM" id="SSF46946">
    <property type="entry name" value="S13-like H2TH domain"/>
    <property type="match status" value="1"/>
</dbReference>
<evidence type="ECO:0000256" key="3">
    <source>
        <dbReference type="ARBA" id="ARBA00022763"/>
    </source>
</evidence>
<evidence type="ECO:0000256" key="8">
    <source>
        <dbReference type="ARBA" id="ARBA00023204"/>
    </source>
</evidence>
<dbReference type="InterPro" id="IPR035937">
    <property type="entry name" value="FPG_N"/>
</dbReference>
<gene>
    <name evidence="14" type="ORF">SAMN02745168_1951</name>
</gene>
<dbReference type="GO" id="GO:0003684">
    <property type="term" value="F:damaged DNA binding"/>
    <property type="evidence" value="ECO:0007669"/>
    <property type="project" value="InterPro"/>
</dbReference>
<evidence type="ECO:0000256" key="2">
    <source>
        <dbReference type="ARBA" id="ARBA00022723"/>
    </source>
</evidence>
<dbReference type="EMBL" id="FWXW01000004">
    <property type="protein sequence ID" value="SMC64178.1"/>
    <property type="molecule type" value="Genomic_DNA"/>
</dbReference>
<dbReference type="GO" id="GO:0034039">
    <property type="term" value="F:8-oxo-7,8-dihydroguanine DNA N-glycosylase activity"/>
    <property type="evidence" value="ECO:0007669"/>
    <property type="project" value="TreeGrafter"/>
</dbReference>
<evidence type="ECO:0000256" key="1">
    <source>
        <dbReference type="ARBA" id="ARBA00009409"/>
    </source>
</evidence>
<dbReference type="InterPro" id="IPR010979">
    <property type="entry name" value="Ribosomal_uS13-like_H2TH"/>
</dbReference>